<dbReference type="Proteomes" id="UP000492821">
    <property type="component" value="Unassembled WGS sequence"/>
</dbReference>
<feature type="transmembrane region" description="Helical" evidence="1">
    <location>
        <begin position="57"/>
        <end position="79"/>
    </location>
</feature>
<dbReference type="PANTHER" id="PTHR22943:SF248">
    <property type="entry name" value="SEVEN TM RECEPTOR"/>
    <property type="match status" value="1"/>
</dbReference>
<protein>
    <submittedName>
        <fullName evidence="4">G_PROTEIN_RECEP_F1_2 domain-containing protein</fullName>
    </submittedName>
</protein>
<keyword evidence="2" id="KW-0732">Signal</keyword>
<reference evidence="4" key="2">
    <citation type="submission" date="2020-10" db="UniProtKB">
        <authorList>
            <consortium name="WormBaseParasite"/>
        </authorList>
    </citation>
    <scope>IDENTIFICATION</scope>
</reference>
<dbReference type="SUPFAM" id="SSF81321">
    <property type="entry name" value="Family A G protein-coupled receptor-like"/>
    <property type="match status" value="1"/>
</dbReference>
<evidence type="ECO:0000256" key="1">
    <source>
        <dbReference type="SAM" id="Phobius"/>
    </source>
</evidence>
<organism evidence="3 4">
    <name type="scientific">Panagrellus redivivus</name>
    <name type="common">Microworm</name>
    <dbReference type="NCBI Taxonomy" id="6233"/>
    <lineage>
        <taxon>Eukaryota</taxon>
        <taxon>Metazoa</taxon>
        <taxon>Ecdysozoa</taxon>
        <taxon>Nematoda</taxon>
        <taxon>Chromadorea</taxon>
        <taxon>Rhabditida</taxon>
        <taxon>Tylenchina</taxon>
        <taxon>Panagrolaimomorpha</taxon>
        <taxon>Panagrolaimoidea</taxon>
        <taxon>Panagrolaimidae</taxon>
        <taxon>Panagrellus</taxon>
    </lineage>
</organism>
<keyword evidence="1" id="KW-0472">Membrane</keyword>
<evidence type="ECO:0000313" key="3">
    <source>
        <dbReference type="Proteomes" id="UP000492821"/>
    </source>
</evidence>
<dbReference type="Pfam" id="PF10317">
    <property type="entry name" value="7TM_GPCR_Srd"/>
    <property type="match status" value="1"/>
</dbReference>
<proteinExistence type="predicted"/>
<keyword evidence="1" id="KW-1133">Transmembrane helix</keyword>
<reference evidence="3" key="1">
    <citation type="journal article" date="2013" name="Genetics">
        <title>The draft genome and transcriptome of Panagrellus redivivus are shaped by the harsh demands of a free-living lifestyle.</title>
        <authorList>
            <person name="Srinivasan J."/>
            <person name="Dillman A.R."/>
            <person name="Macchietto M.G."/>
            <person name="Heikkinen L."/>
            <person name="Lakso M."/>
            <person name="Fracchia K.M."/>
            <person name="Antoshechkin I."/>
            <person name="Mortazavi A."/>
            <person name="Wong G."/>
            <person name="Sternberg P.W."/>
        </authorList>
    </citation>
    <scope>NUCLEOTIDE SEQUENCE [LARGE SCALE GENOMIC DNA]</scope>
    <source>
        <strain evidence="3">MT8872</strain>
    </source>
</reference>
<feature type="transmembrane region" description="Helical" evidence="1">
    <location>
        <begin position="201"/>
        <end position="225"/>
    </location>
</feature>
<evidence type="ECO:0000313" key="4">
    <source>
        <dbReference type="WBParaSite" id="Pan_g5305.t1"/>
    </source>
</evidence>
<keyword evidence="3" id="KW-1185">Reference proteome</keyword>
<accession>A0A7E4VZJ3</accession>
<feature type="transmembrane region" description="Helical" evidence="1">
    <location>
        <begin position="142"/>
        <end position="170"/>
    </location>
</feature>
<feature type="transmembrane region" description="Helical" evidence="1">
    <location>
        <begin position="91"/>
        <end position="112"/>
    </location>
</feature>
<feature type="signal peptide" evidence="2">
    <location>
        <begin position="1"/>
        <end position="19"/>
    </location>
</feature>
<sequence length="296" mass="33471">MKVFSSIIFQTILVDIVSSAILTTGQLQMEAAAGYVFMATGNSFINLPGRWRCWHDISYGVTVMVNFWSIPIQAIYRYITVVQKRQVPPYYPAMIYLTVAVYATLFATLYALQMTPIELSQSKEVIQLLPFWATKDVHKFCVIPMISLGVGLYILIFIIGNACGITILLWTTRELNRTLISAKGHLSLKTLQMHREMTKKIFTQTILPCISSVFMGLICAVPFVLDTYYGGFFLSLFALFPWVDVVNPILTLMCIQRYRRVVIAMILRRPISKLSMVAPTSRSNMDGSNIDKSNTS</sequence>
<feature type="chain" id="PRO_5028952129" evidence="2">
    <location>
        <begin position="20"/>
        <end position="296"/>
    </location>
</feature>
<dbReference type="InterPro" id="IPR019421">
    <property type="entry name" value="7TM_GPCR_serpentine_rcpt_Srd"/>
</dbReference>
<dbReference type="AlphaFoldDB" id="A0A7E4VZJ3"/>
<feature type="transmembrane region" description="Helical" evidence="1">
    <location>
        <begin position="231"/>
        <end position="255"/>
    </location>
</feature>
<dbReference type="PANTHER" id="PTHR22943">
    <property type="entry name" value="7-TRANSMEMBRANE DOMAIN RECEPTOR C.ELEGANS"/>
    <property type="match status" value="1"/>
</dbReference>
<evidence type="ECO:0000256" key="2">
    <source>
        <dbReference type="SAM" id="SignalP"/>
    </source>
</evidence>
<dbReference type="WBParaSite" id="Pan_g5305.t1">
    <property type="protein sequence ID" value="Pan_g5305.t1"/>
    <property type="gene ID" value="Pan_g5305"/>
</dbReference>
<keyword evidence="1" id="KW-0812">Transmembrane</keyword>
<name>A0A7E4VZJ3_PANRE</name>